<feature type="chain" id="PRO_5045228950" description="Carboxypeptidase Q" evidence="21">
    <location>
        <begin position="20"/>
        <end position="476"/>
    </location>
</feature>
<keyword evidence="15" id="KW-0482">Metalloprotease</keyword>
<dbReference type="Gene3D" id="3.50.30.30">
    <property type="match status" value="1"/>
</dbReference>
<evidence type="ECO:0000256" key="5">
    <source>
        <dbReference type="ARBA" id="ARBA00014116"/>
    </source>
</evidence>
<protein>
    <recommendedName>
        <fullName evidence="5">Carboxypeptidase Q</fullName>
    </recommendedName>
    <alternativeName>
        <fullName evidence="20">Plasma glutamate carboxypeptidase</fullName>
    </alternativeName>
</protein>
<keyword evidence="17" id="KW-0325">Glycoprotein</keyword>
<proteinExistence type="predicted"/>
<dbReference type="SUPFAM" id="SSF53187">
    <property type="entry name" value="Zn-dependent exopeptidases"/>
    <property type="match status" value="1"/>
</dbReference>
<dbReference type="PANTHER" id="PTHR12053">
    <property type="entry name" value="PROTEASE FAMILY M28 PLASMA GLUTAMATE CARBOXYPEPTIDASE-RELATED"/>
    <property type="match status" value="1"/>
</dbReference>
<dbReference type="Pfam" id="PF04389">
    <property type="entry name" value="Peptidase_M28"/>
    <property type="match status" value="1"/>
</dbReference>
<evidence type="ECO:0000256" key="12">
    <source>
        <dbReference type="ARBA" id="ARBA00022824"/>
    </source>
</evidence>
<dbReference type="PANTHER" id="PTHR12053:SF3">
    <property type="entry name" value="CARBOXYPEPTIDASE Q"/>
    <property type="match status" value="1"/>
</dbReference>
<evidence type="ECO:0000256" key="6">
    <source>
        <dbReference type="ARBA" id="ARBA00022525"/>
    </source>
</evidence>
<keyword evidence="8" id="KW-0645">Protease</keyword>
<evidence type="ECO:0000259" key="22">
    <source>
        <dbReference type="Pfam" id="PF04389"/>
    </source>
</evidence>
<gene>
    <name evidence="23" type="ORF">N4264_04025</name>
</gene>
<keyword evidence="7" id="KW-0121">Carboxypeptidase</keyword>
<keyword evidence="24" id="KW-1185">Reference proteome</keyword>
<comment type="subunit">
    <text evidence="19">Homodimer. The monomeric form is inactive while the homodimer is active.</text>
</comment>
<keyword evidence="18" id="KW-0458">Lysosome</keyword>
<keyword evidence="9" id="KW-0479">Metal-binding</keyword>
<feature type="signal peptide" evidence="21">
    <location>
        <begin position="1"/>
        <end position="19"/>
    </location>
</feature>
<evidence type="ECO:0000256" key="15">
    <source>
        <dbReference type="ARBA" id="ARBA00023049"/>
    </source>
</evidence>
<dbReference type="EMBL" id="CP104694">
    <property type="protein sequence ID" value="UXI68832.1"/>
    <property type="molecule type" value="Genomic_DNA"/>
</dbReference>
<sequence>MLRALPIALAAVLPQAADARTAPMTTIPDAAVKTAVTLRDDAGRDDTAYELLRSLTSEIGARLAGSENDLRAREWAVARFKALGYDKVWTEPVTYPRWVRRSESAALVAPYRHTLAVTALGNSPATPREGLTAEVALFDSLDALKAAPAEAVKDKIVFVSVRMKAHRDGHDYGKGSRVRSRGPALAAEKGAAGFVLRSAGTDSNRFPHTGVTTWDAKGRQIPAAAISNPDADLLETVIRQGQPVQLSLNLDCGLDGEYTGANVIAEITGSQKPEEIIILGGHLDSWDLGTGAIDDGAGVAISMAAGALIGQLPQAPRRTVRVVAFANEEAGLYGGKAYFAAHQAELSRHVLGSEADFGGDRIWKLDASVKPEALAAVDQMMQVLGPLGVIRGDERAHGGPDLSPMHAAGMAAMNLVQDGTRYFDLHHTANDTFDKIDPAQLAQNVAVYAAWAYMAAEADGDFGSRAGAFKNGVEEH</sequence>
<evidence type="ECO:0000313" key="24">
    <source>
        <dbReference type="Proteomes" id="UP001064632"/>
    </source>
</evidence>
<evidence type="ECO:0000256" key="13">
    <source>
        <dbReference type="ARBA" id="ARBA00022833"/>
    </source>
</evidence>
<dbReference type="Proteomes" id="UP001064632">
    <property type="component" value="Chromosome"/>
</dbReference>
<evidence type="ECO:0000256" key="19">
    <source>
        <dbReference type="ARBA" id="ARBA00025833"/>
    </source>
</evidence>
<evidence type="ECO:0000256" key="7">
    <source>
        <dbReference type="ARBA" id="ARBA00022645"/>
    </source>
</evidence>
<keyword evidence="12" id="KW-0256">Endoplasmic reticulum</keyword>
<keyword evidence="6" id="KW-0964">Secreted</keyword>
<evidence type="ECO:0000256" key="20">
    <source>
        <dbReference type="ARBA" id="ARBA00033328"/>
    </source>
</evidence>
<dbReference type="Gene3D" id="3.40.630.10">
    <property type="entry name" value="Zn peptidases"/>
    <property type="match status" value="1"/>
</dbReference>
<evidence type="ECO:0000256" key="9">
    <source>
        <dbReference type="ARBA" id="ARBA00022723"/>
    </source>
</evidence>
<evidence type="ECO:0000256" key="17">
    <source>
        <dbReference type="ARBA" id="ARBA00023180"/>
    </source>
</evidence>
<reference evidence="23" key="1">
    <citation type="submission" date="2022-09" db="EMBL/GenBank/DDBJ databases">
        <title>Tahibacter sp. nov., isolated from a fresh water.</title>
        <authorList>
            <person name="Baek J.H."/>
            <person name="Lee J.K."/>
            <person name="Kim J.M."/>
            <person name="Jeon C.O."/>
        </authorList>
    </citation>
    <scope>NUCLEOTIDE SEQUENCE</scope>
    <source>
        <strain evidence="23">W38</strain>
    </source>
</reference>
<evidence type="ECO:0000256" key="18">
    <source>
        <dbReference type="ARBA" id="ARBA00023228"/>
    </source>
</evidence>
<keyword evidence="13" id="KW-0862">Zinc</keyword>
<organism evidence="23 24">
    <name type="scientific">Tahibacter amnicola</name>
    <dbReference type="NCBI Taxonomy" id="2976241"/>
    <lineage>
        <taxon>Bacteria</taxon>
        <taxon>Pseudomonadati</taxon>
        <taxon>Pseudomonadota</taxon>
        <taxon>Gammaproteobacteria</taxon>
        <taxon>Lysobacterales</taxon>
        <taxon>Rhodanobacteraceae</taxon>
        <taxon>Tahibacter</taxon>
    </lineage>
</organism>
<dbReference type="RefSeq" id="WP_261695791.1">
    <property type="nucleotide sequence ID" value="NZ_CP104694.1"/>
</dbReference>
<evidence type="ECO:0000256" key="3">
    <source>
        <dbReference type="ARBA" id="ARBA00004555"/>
    </source>
</evidence>
<evidence type="ECO:0000256" key="16">
    <source>
        <dbReference type="ARBA" id="ARBA00023145"/>
    </source>
</evidence>
<name>A0ABY6BLZ3_9GAMM</name>
<evidence type="ECO:0000256" key="11">
    <source>
        <dbReference type="ARBA" id="ARBA00022801"/>
    </source>
</evidence>
<keyword evidence="10 21" id="KW-0732">Signal</keyword>
<keyword evidence="16" id="KW-0865">Zymogen</keyword>
<keyword evidence="11" id="KW-0378">Hydrolase</keyword>
<evidence type="ECO:0000256" key="4">
    <source>
        <dbReference type="ARBA" id="ARBA00004613"/>
    </source>
</evidence>
<accession>A0ABY6BLZ3</accession>
<dbReference type="InterPro" id="IPR039866">
    <property type="entry name" value="CPQ"/>
</dbReference>
<evidence type="ECO:0000256" key="14">
    <source>
        <dbReference type="ARBA" id="ARBA00023034"/>
    </source>
</evidence>
<feature type="domain" description="Peptidase M28" evidence="22">
    <location>
        <begin position="262"/>
        <end position="450"/>
    </location>
</feature>
<dbReference type="InterPro" id="IPR007484">
    <property type="entry name" value="Peptidase_M28"/>
</dbReference>
<evidence type="ECO:0000256" key="1">
    <source>
        <dbReference type="ARBA" id="ARBA00004240"/>
    </source>
</evidence>
<keyword evidence="14" id="KW-0333">Golgi apparatus</keyword>
<evidence type="ECO:0000256" key="10">
    <source>
        <dbReference type="ARBA" id="ARBA00022729"/>
    </source>
</evidence>
<evidence type="ECO:0000256" key="2">
    <source>
        <dbReference type="ARBA" id="ARBA00004371"/>
    </source>
</evidence>
<evidence type="ECO:0000313" key="23">
    <source>
        <dbReference type="EMBL" id="UXI68832.1"/>
    </source>
</evidence>
<comment type="subcellular location">
    <subcellularLocation>
        <location evidence="1">Endoplasmic reticulum</location>
    </subcellularLocation>
    <subcellularLocation>
        <location evidence="3">Golgi apparatus</location>
    </subcellularLocation>
    <subcellularLocation>
        <location evidence="2">Lysosome</location>
    </subcellularLocation>
    <subcellularLocation>
        <location evidence="4">Secreted</location>
    </subcellularLocation>
</comment>
<evidence type="ECO:0000256" key="8">
    <source>
        <dbReference type="ARBA" id="ARBA00022670"/>
    </source>
</evidence>
<evidence type="ECO:0000256" key="21">
    <source>
        <dbReference type="SAM" id="SignalP"/>
    </source>
</evidence>